<evidence type="ECO:0000256" key="1">
    <source>
        <dbReference type="ARBA" id="ARBA00023015"/>
    </source>
</evidence>
<proteinExistence type="predicted"/>
<dbReference type="InterPro" id="IPR009057">
    <property type="entry name" value="Homeodomain-like_sf"/>
</dbReference>
<evidence type="ECO:0000256" key="2">
    <source>
        <dbReference type="ARBA" id="ARBA00023125"/>
    </source>
</evidence>
<dbReference type="SUPFAM" id="SSF48498">
    <property type="entry name" value="Tetracyclin repressor-like, C-terminal domain"/>
    <property type="match status" value="1"/>
</dbReference>
<name>A0A4Q1KI95_9SPHN</name>
<comment type="caution">
    <text evidence="6">The sequence shown here is derived from an EMBL/GenBank/DDBJ whole genome shotgun (WGS) entry which is preliminary data.</text>
</comment>
<evidence type="ECO:0000256" key="3">
    <source>
        <dbReference type="ARBA" id="ARBA00023163"/>
    </source>
</evidence>
<dbReference type="GO" id="GO:0000976">
    <property type="term" value="F:transcription cis-regulatory region binding"/>
    <property type="evidence" value="ECO:0007669"/>
    <property type="project" value="TreeGrafter"/>
</dbReference>
<dbReference type="PANTHER" id="PTHR30055:SF181">
    <property type="entry name" value="BLR6905 PROTEIN"/>
    <property type="match status" value="1"/>
</dbReference>
<dbReference type="EMBL" id="SBKP01000004">
    <property type="protein sequence ID" value="RXR29513.1"/>
    <property type="molecule type" value="Genomic_DNA"/>
</dbReference>
<dbReference type="InterPro" id="IPR011075">
    <property type="entry name" value="TetR_C"/>
</dbReference>
<accession>A0A4Q1KI95</accession>
<keyword evidence="7" id="KW-1185">Reference proteome</keyword>
<evidence type="ECO:0000313" key="7">
    <source>
        <dbReference type="Proteomes" id="UP000290958"/>
    </source>
</evidence>
<dbReference type="PROSITE" id="PS50977">
    <property type="entry name" value="HTH_TETR_2"/>
    <property type="match status" value="1"/>
</dbReference>
<protein>
    <submittedName>
        <fullName evidence="6">DUF1956 domain-containing protein</fullName>
    </submittedName>
</protein>
<evidence type="ECO:0000313" key="6">
    <source>
        <dbReference type="EMBL" id="RXR29513.1"/>
    </source>
</evidence>
<dbReference type="RefSeq" id="WP_129403703.1">
    <property type="nucleotide sequence ID" value="NZ_SBKP01000004.1"/>
</dbReference>
<evidence type="ECO:0000256" key="4">
    <source>
        <dbReference type="PROSITE-ProRule" id="PRU00335"/>
    </source>
</evidence>
<reference evidence="7" key="1">
    <citation type="submission" date="2019-01" db="EMBL/GenBank/DDBJ databases">
        <title>Cytophagaceae bacterium strain CAR-16.</title>
        <authorList>
            <person name="Chen W.-M."/>
        </authorList>
    </citation>
    <scope>NUCLEOTIDE SEQUENCE [LARGE SCALE GENOMIC DNA]</scope>
    <source>
        <strain evidence="7">CHR27</strain>
    </source>
</reference>
<dbReference type="Proteomes" id="UP000290958">
    <property type="component" value="Unassembled WGS sequence"/>
</dbReference>
<dbReference type="InterPro" id="IPR050109">
    <property type="entry name" value="HTH-type_TetR-like_transc_reg"/>
</dbReference>
<feature type="DNA-binding region" description="H-T-H motif" evidence="4">
    <location>
        <begin position="36"/>
        <end position="55"/>
    </location>
</feature>
<dbReference type="Pfam" id="PF14514">
    <property type="entry name" value="TetR_C_9"/>
    <property type="match status" value="1"/>
</dbReference>
<dbReference type="SUPFAM" id="SSF46689">
    <property type="entry name" value="Homeodomain-like"/>
    <property type="match status" value="1"/>
</dbReference>
<gene>
    <name evidence="6" type="ORF">EQG66_06060</name>
</gene>
<dbReference type="AlphaFoldDB" id="A0A4Q1KI95"/>
<dbReference type="Gene3D" id="1.10.357.10">
    <property type="entry name" value="Tetracycline Repressor, domain 2"/>
    <property type="match status" value="1"/>
</dbReference>
<dbReference type="PRINTS" id="PR00455">
    <property type="entry name" value="HTHTETR"/>
</dbReference>
<dbReference type="InterPro" id="IPR036271">
    <property type="entry name" value="Tet_transcr_reg_TetR-rel_C_sf"/>
</dbReference>
<feature type="domain" description="HTH tetR-type" evidence="5">
    <location>
        <begin position="13"/>
        <end position="73"/>
    </location>
</feature>
<dbReference type="InterPro" id="IPR001647">
    <property type="entry name" value="HTH_TetR"/>
</dbReference>
<keyword evidence="3" id="KW-0804">Transcription</keyword>
<organism evidence="6 7">
    <name type="scientific">Sphingobium fluviale</name>
    <dbReference type="NCBI Taxonomy" id="2506423"/>
    <lineage>
        <taxon>Bacteria</taxon>
        <taxon>Pseudomonadati</taxon>
        <taxon>Pseudomonadota</taxon>
        <taxon>Alphaproteobacteria</taxon>
        <taxon>Sphingomonadales</taxon>
        <taxon>Sphingomonadaceae</taxon>
        <taxon>Sphingobium</taxon>
    </lineage>
</organism>
<dbReference type="PANTHER" id="PTHR30055">
    <property type="entry name" value="HTH-TYPE TRANSCRIPTIONAL REGULATOR RUTR"/>
    <property type="match status" value="1"/>
</dbReference>
<keyword evidence="1" id="KW-0805">Transcription regulation</keyword>
<dbReference type="OrthoDB" id="2356263at2"/>
<evidence type="ECO:0000259" key="5">
    <source>
        <dbReference type="PROSITE" id="PS50977"/>
    </source>
</evidence>
<dbReference type="GO" id="GO:0003700">
    <property type="term" value="F:DNA-binding transcription factor activity"/>
    <property type="evidence" value="ECO:0007669"/>
    <property type="project" value="TreeGrafter"/>
</dbReference>
<dbReference type="Pfam" id="PF00440">
    <property type="entry name" value="TetR_N"/>
    <property type="match status" value="1"/>
</dbReference>
<sequence>MRTDSVPIARKTNASAEALLVATAELLSERGDLDVSFAEISRRSGVNAAMIKYYFGNKDGLLLALVERDAERPMAAMDHLLTTALPADEKLRIHISGVINTYHRSPYLNRVTHHLLNNASPDAATRVIDIFMAPMVNAYRVIIAQGVDEGTLAETDPRFLYFTIVGACEHIFFANSTVRHVLGAAKVTDRIKQEFSAHVTEILLAGLRPRPIG</sequence>
<keyword evidence="2 4" id="KW-0238">DNA-binding</keyword>